<feature type="compositionally biased region" description="Polar residues" evidence="1">
    <location>
        <begin position="558"/>
        <end position="573"/>
    </location>
</feature>
<dbReference type="GeneID" id="41978472"/>
<feature type="compositionally biased region" description="Polar residues" evidence="1">
    <location>
        <begin position="343"/>
        <end position="358"/>
    </location>
</feature>
<evidence type="ECO:0000256" key="1">
    <source>
        <dbReference type="SAM" id="MobiDB-lite"/>
    </source>
</evidence>
<organism evidence="2 3">
    <name type="scientific">Thyridium curvatum</name>
    <dbReference type="NCBI Taxonomy" id="1093900"/>
    <lineage>
        <taxon>Eukaryota</taxon>
        <taxon>Fungi</taxon>
        <taxon>Dikarya</taxon>
        <taxon>Ascomycota</taxon>
        <taxon>Pezizomycotina</taxon>
        <taxon>Sordariomycetes</taxon>
        <taxon>Sordariomycetidae</taxon>
        <taxon>Thyridiales</taxon>
        <taxon>Thyridiaceae</taxon>
        <taxon>Thyridium</taxon>
    </lineage>
</organism>
<name>A0A507AJL4_9PEZI</name>
<reference evidence="2 3" key="1">
    <citation type="submission" date="2019-06" db="EMBL/GenBank/DDBJ databases">
        <title>Draft genome sequence of the filamentous fungus Phialemoniopsis curvata isolated from diesel fuel.</title>
        <authorList>
            <person name="Varaljay V.A."/>
            <person name="Lyon W.J."/>
            <person name="Crouch A.L."/>
            <person name="Drake C.E."/>
            <person name="Hollomon J.M."/>
            <person name="Nadeau L.J."/>
            <person name="Nunn H.S."/>
            <person name="Stevenson B.S."/>
            <person name="Bojanowski C.L."/>
            <person name="Crookes-Goodson W.J."/>
        </authorList>
    </citation>
    <scope>NUCLEOTIDE SEQUENCE [LARGE SCALE GENOMIC DNA]</scope>
    <source>
        <strain evidence="2 3">D216</strain>
    </source>
</reference>
<feature type="compositionally biased region" description="Polar residues" evidence="1">
    <location>
        <begin position="72"/>
        <end position="99"/>
    </location>
</feature>
<keyword evidence="3" id="KW-1185">Reference proteome</keyword>
<dbReference type="EMBL" id="SKBQ01000096">
    <property type="protein sequence ID" value="TPX07037.1"/>
    <property type="molecule type" value="Genomic_DNA"/>
</dbReference>
<dbReference type="RefSeq" id="XP_030988748.1">
    <property type="nucleotide sequence ID" value="XM_031133709.1"/>
</dbReference>
<evidence type="ECO:0000313" key="3">
    <source>
        <dbReference type="Proteomes" id="UP000319257"/>
    </source>
</evidence>
<dbReference type="Proteomes" id="UP000319257">
    <property type="component" value="Unassembled WGS sequence"/>
</dbReference>
<gene>
    <name evidence="2" type="ORF">E0L32_011025</name>
</gene>
<sequence>MSKATPPCSQATGNAQARMSRSLPGQSSPHPRRRNTETRHARGALQQEDSGPEGRHSQSCSRLKGDGRHQTTRQGPTPGGSSSERFFGQSAESDPQTVLDSCESEPIGDGADNTDGCSIKRLNNIQRAAILRILIEHEADYAKDCLQHGFCSRQCSCFWGRMANRVTDQLGWAFPAALLKRRMTEVLIRMSRKPGGDNFTQDLRESVHRWEAIMARHEQRLDYRMPSEKGTSASGPATFDMQLWSKSIRNAVETDLATVNDPFLDDDERVRSLLRLVVIQRRASLDAVPRNNPGLGRTILELAAALGLRESRVLRTSVGDLADGVLNSRDEDQDTGDGDQESRTNAANSDSTTQSEANTPHGAAADDHEPGLGEEDSVGQRKRKKDKKKKAKKPKRSSGRRESINNEEQEASPVLHSEETTAAGSILEEEEEEAHALTRKDGAAPTGCNSDVLGVSSPPSFVPLPSPPAAEGGSLSEPSTSWSTSPSPGQAGRYHYARSVDLGHSPGMFVTPTPIPTGPRSMSQKRRYSTTVSPNERAWKRQRTDEPYTARTPGMGSPATTQAMTPRGTSSERSGVETEHMGNATCIGGIFACRRFPVEMAFSARARRPGCGKTALDGEGDRINAPITTAVIVADEKHASVTGEAEAREGADDAPCVLDNAAPSHGVQACDRREDAGAEAVQRAANAVQRADPTPAPRHVQERWQRSDSSWRGFGP</sequence>
<feature type="compositionally biased region" description="Basic residues" evidence="1">
    <location>
        <begin position="380"/>
        <end position="398"/>
    </location>
</feature>
<feature type="compositionally biased region" description="Low complexity" evidence="1">
    <location>
        <begin position="472"/>
        <end position="489"/>
    </location>
</feature>
<feature type="compositionally biased region" description="Polar residues" evidence="1">
    <location>
        <begin position="7"/>
        <end position="29"/>
    </location>
</feature>
<feature type="region of interest" description="Disordered" evidence="1">
    <location>
        <begin position="1"/>
        <end position="118"/>
    </location>
</feature>
<evidence type="ECO:0000313" key="2">
    <source>
        <dbReference type="EMBL" id="TPX07037.1"/>
    </source>
</evidence>
<accession>A0A507AJL4</accession>
<dbReference type="InParanoid" id="A0A507AJL4"/>
<dbReference type="AlphaFoldDB" id="A0A507AJL4"/>
<protein>
    <submittedName>
        <fullName evidence="2">Uncharacterized protein</fullName>
    </submittedName>
</protein>
<comment type="caution">
    <text evidence="2">The sequence shown here is derived from an EMBL/GenBank/DDBJ whole genome shotgun (WGS) entry which is preliminary data.</text>
</comment>
<feature type="region of interest" description="Disordered" evidence="1">
    <location>
        <begin position="324"/>
        <end position="577"/>
    </location>
</feature>
<feature type="compositionally biased region" description="Basic and acidic residues" evidence="1">
    <location>
        <begin position="537"/>
        <end position="548"/>
    </location>
</feature>
<proteinExistence type="predicted"/>
<feature type="region of interest" description="Disordered" evidence="1">
    <location>
        <begin position="671"/>
        <end position="716"/>
    </location>
</feature>
<feature type="compositionally biased region" description="Low complexity" evidence="1">
    <location>
        <begin position="678"/>
        <end position="691"/>
    </location>
</feature>